<keyword evidence="1" id="KW-0732">Signal</keyword>
<feature type="signal peptide" evidence="1">
    <location>
        <begin position="1"/>
        <end position="27"/>
    </location>
</feature>
<feature type="chain" id="PRO_5042297712" description="Secreted protein" evidence="1">
    <location>
        <begin position="28"/>
        <end position="212"/>
    </location>
</feature>
<proteinExistence type="predicted"/>
<name>A0AAE1E1Q9_9GAST</name>
<protein>
    <recommendedName>
        <fullName evidence="4">Secreted protein</fullName>
    </recommendedName>
</protein>
<comment type="caution">
    <text evidence="2">The sequence shown here is derived from an EMBL/GenBank/DDBJ whole genome shotgun (WGS) entry which is preliminary data.</text>
</comment>
<accession>A0AAE1E1Q9</accession>
<reference evidence="2" key="1">
    <citation type="journal article" date="2023" name="G3 (Bethesda)">
        <title>A reference genome for the long-term kleptoplast-retaining sea slug Elysia crispata morphotype clarki.</title>
        <authorList>
            <person name="Eastman K.E."/>
            <person name="Pendleton A.L."/>
            <person name="Shaikh M.A."/>
            <person name="Suttiyut T."/>
            <person name="Ogas R."/>
            <person name="Tomko P."/>
            <person name="Gavelis G."/>
            <person name="Widhalm J.R."/>
            <person name="Wisecaver J.H."/>
        </authorList>
    </citation>
    <scope>NUCLEOTIDE SEQUENCE</scope>
    <source>
        <strain evidence="2">ECLA1</strain>
    </source>
</reference>
<evidence type="ECO:0000256" key="1">
    <source>
        <dbReference type="SAM" id="SignalP"/>
    </source>
</evidence>
<sequence length="212" mass="23113">MDNPRLFGCSPMFLALALLLVAHTSAGLSSPPMPGLSRHGSASDKLCGLKCLFRPPQKDLLPTQYLMERNLDIHKRDGPSRDLCETAELFDGALFQSNPSSLQRDLHLDTGCQKTIFIAGCTAYASCSNLTLQEGSNGDTTVCWVQVRVFPSALSGNYSVQVTAAGQNGNIFENDYSSTSVQAAGTLRTILDCYIALDTIIEYHVWTVYPRN</sequence>
<evidence type="ECO:0000313" key="2">
    <source>
        <dbReference type="EMBL" id="KAK3790380.1"/>
    </source>
</evidence>
<keyword evidence="3" id="KW-1185">Reference proteome</keyword>
<evidence type="ECO:0000313" key="3">
    <source>
        <dbReference type="Proteomes" id="UP001283361"/>
    </source>
</evidence>
<dbReference type="AlphaFoldDB" id="A0AAE1E1Q9"/>
<dbReference type="EMBL" id="JAWDGP010001543">
    <property type="protein sequence ID" value="KAK3790380.1"/>
    <property type="molecule type" value="Genomic_DNA"/>
</dbReference>
<dbReference type="Proteomes" id="UP001283361">
    <property type="component" value="Unassembled WGS sequence"/>
</dbReference>
<evidence type="ECO:0008006" key="4">
    <source>
        <dbReference type="Google" id="ProtNLM"/>
    </source>
</evidence>
<organism evidence="2 3">
    <name type="scientific">Elysia crispata</name>
    <name type="common">lettuce slug</name>
    <dbReference type="NCBI Taxonomy" id="231223"/>
    <lineage>
        <taxon>Eukaryota</taxon>
        <taxon>Metazoa</taxon>
        <taxon>Spiralia</taxon>
        <taxon>Lophotrochozoa</taxon>
        <taxon>Mollusca</taxon>
        <taxon>Gastropoda</taxon>
        <taxon>Heterobranchia</taxon>
        <taxon>Euthyneura</taxon>
        <taxon>Panpulmonata</taxon>
        <taxon>Sacoglossa</taxon>
        <taxon>Placobranchoidea</taxon>
        <taxon>Plakobranchidae</taxon>
        <taxon>Elysia</taxon>
    </lineage>
</organism>
<gene>
    <name evidence="2" type="ORF">RRG08_038445</name>
</gene>